<name>A0A7J6I8L9_CANSA</name>
<evidence type="ECO:0000313" key="9">
    <source>
        <dbReference type="EMBL" id="KAF4403666.1"/>
    </source>
</evidence>
<dbReference type="Pfam" id="PF16639">
    <property type="entry name" value="Apocytochr_F_N"/>
    <property type="match status" value="1"/>
</dbReference>
<dbReference type="InterPro" id="IPR036826">
    <property type="entry name" value="Cyt_f_lg_dom_sf"/>
</dbReference>
<evidence type="ECO:0000256" key="7">
    <source>
        <dbReference type="ARBA" id="ARBA00023136"/>
    </source>
</evidence>
<keyword evidence="10" id="KW-1185">Reference proteome</keyword>
<protein>
    <recommendedName>
        <fullName evidence="8">Cytochrome f large domain-containing protein</fullName>
    </recommendedName>
</protein>
<dbReference type="EMBL" id="JAATIQ010000003">
    <property type="protein sequence ID" value="KAF4403666.1"/>
    <property type="molecule type" value="Genomic_DNA"/>
</dbReference>
<evidence type="ECO:0000256" key="2">
    <source>
        <dbReference type="ARBA" id="ARBA00022531"/>
    </source>
</evidence>
<keyword evidence="6" id="KW-0793">Thylakoid</keyword>
<evidence type="ECO:0000256" key="4">
    <source>
        <dbReference type="ARBA" id="ARBA00022692"/>
    </source>
</evidence>
<proteinExistence type="predicted"/>
<evidence type="ECO:0000313" key="10">
    <source>
        <dbReference type="Proteomes" id="UP000583929"/>
    </source>
</evidence>
<evidence type="ECO:0000256" key="3">
    <source>
        <dbReference type="ARBA" id="ARBA00022640"/>
    </source>
</evidence>
<feature type="domain" description="Cytochrome f large" evidence="8">
    <location>
        <begin position="21"/>
        <end position="78"/>
    </location>
</feature>
<dbReference type="AlphaFoldDB" id="A0A7J6I8L9"/>
<reference evidence="9 10" key="1">
    <citation type="journal article" date="2020" name="bioRxiv">
        <title>Sequence and annotation of 42 cannabis genomes reveals extensive copy number variation in cannabinoid synthesis and pathogen resistance genes.</title>
        <authorList>
            <person name="Mckernan K.J."/>
            <person name="Helbert Y."/>
            <person name="Kane L.T."/>
            <person name="Ebling H."/>
            <person name="Zhang L."/>
            <person name="Liu B."/>
            <person name="Eaton Z."/>
            <person name="Mclaughlin S."/>
            <person name="Kingan S."/>
            <person name="Baybayan P."/>
            <person name="Concepcion G."/>
            <person name="Jordan M."/>
            <person name="Riva A."/>
            <person name="Barbazuk W."/>
            <person name="Harkins T."/>
        </authorList>
    </citation>
    <scope>NUCLEOTIDE SEQUENCE [LARGE SCALE GENOMIC DNA]</scope>
    <source>
        <strain evidence="10">cv. Jamaican Lion 4</strain>
        <tissue evidence="9">Leaf</tissue>
    </source>
</reference>
<dbReference type="PANTHER" id="PTHR33288">
    <property type="match status" value="1"/>
</dbReference>
<dbReference type="GO" id="GO:0020037">
    <property type="term" value="F:heme binding"/>
    <property type="evidence" value="ECO:0007669"/>
    <property type="project" value="InterPro"/>
</dbReference>
<dbReference type="Gene3D" id="2.60.40.830">
    <property type="entry name" value="Cytochrome f large domain"/>
    <property type="match status" value="2"/>
</dbReference>
<keyword evidence="5" id="KW-1133">Transmembrane helix</keyword>
<dbReference type="GO" id="GO:0009535">
    <property type="term" value="C:chloroplast thylakoid membrane"/>
    <property type="evidence" value="ECO:0007669"/>
    <property type="project" value="TreeGrafter"/>
</dbReference>
<dbReference type="GO" id="GO:0009055">
    <property type="term" value="F:electron transfer activity"/>
    <property type="evidence" value="ECO:0007669"/>
    <property type="project" value="InterPro"/>
</dbReference>
<dbReference type="PROSITE" id="PS51010">
    <property type="entry name" value="CYTF"/>
    <property type="match status" value="1"/>
</dbReference>
<dbReference type="SUPFAM" id="SSF49441">
    <property type="entry name" value="Cytochrome f, large domain"/>
    <property type="match status" value="1"/>
</dbReference>
<keyword evidence="2" id="KW-0602">Photosynthesis</keyword>
<dbReference type="InterPro" id="IPR002325">
    <property type="entry name" value="Cyt_f"/>
</dbReference>
<dbReference type="PANTHER" id="PTHR33288:SF10">
    <property type="entry name" value="CYTOCHROME F"/>
    <property type="match status" value="1"/>
</dbReference>
<dbReference type="GO" id="GO:0015979">
    <property type="term" value="P:photosynthesis"/>
    <property type="evidence" value="ECO:0007669"/>
    <property type="project" value="UniProtKB-KW"/>
</dbReference>
<dbReference type="InterPro" id="IPR024094">
    <property type="entry name" value="Cyt_f_lg_dom"/>
</dbReference>
<keyword evidence="7" id="KW-0472">Membrane</keyword>
<keyword evidence="3" id="KW-0934">Plastid</keyword>
<organism evidence="9 10">
    <name type="scientific">Cannabis sativa</name>
    <name type="common">Hemp</name>
    <name type="synonym">Marijuana</name>
    <dbReference type="NCBI Taxonomy" id="3483"/>
    <lineage>
        <taxon>Eukaryota</taxon>
        <taxon>Viridiplantae</taxon>
        <taxon>Streptophyta</taxon>
        <taxon>Embryophyta</taxon>
        <taxon>Tracheophyta</taxon>
        <taxon>Spermatophyta</taxon>
        <taxon>Magnoliopsida</taxon>
        <taxon>eudicotyledons</taxon>
        <taxon>Gunneridae</taxon>
        <taxon>Pentapetalae</taxon>
        <taxon>rosids</taxon>
        <taxon>fabids</taxon>
        <taxon>Rosales</taxon>
        <taxon>Cannabaceae</taxon>
        <taxon>Cannabis</taxon>
    </lineage>
</organism>
<evidence type="ECO:0000256" key="5">
    <source>
        <dbReference type="ARBA" id="ARBA00022989"/>
    </source>
</evidence>
<evidence type="ECO:0000256" key="1">
    <source>
        <dbReference type="ARBA" id="ARBA00004370"/>
    </source>
</evidence>
<gene>
    <name evidence="9" type="ORF">G4B88_002519</name>
</gene>
<evidence type="ECO:0000259" key="8">
    <source>
        <dbReference type="Pfam" id="PF16639"/>
    </source>
</evidence>
<evidence type="ECO:0000256" key="6">
    <source>
        <dbReference type="ARBA" id="ARBA00023078"/>
    </source>
</evidence>
<dbReference type="GO" id="GO:0005506">
    <property type="term" value="F:iron ion binding"/>
    <property type="evidence" value="ECO:0007669"/>
    <property type="project" value="InterPro"/>
</dbReference>
<accession>A0A7J6I8L9</accession>
<keyword evidence="4" id="KW-0812">Transmembrane</keyword>
<dbReference type="Proteomes" id="UP000583929">
    <property type="component" value="Unassembled WGS sequence"/>
</dbReference>
<comment type="subcellular location">
    <subcellularLocation>
        <location evidence="1">Membrane</location>
    </subcellularLocation>
</comment>
<comment type="caution">
    <text evidence="9">The sequence shown here is derived from an EMBL/GenBank/DDBJ whole genome shotgun (WGS) entry which is preliminary data.</text>
</comment>
<sequence>MPVDIEVHKQYCLILYLKQFKKRGLNVGDVLILLEGFESAPPDCILPEIKEKMKNLSFQSYCPTKKNYLMIGPIPGWNRGRGQIYPDGSKSNNNIYNTTMAGMVSKIIRKEIRG</sequence>
<dbReference type="PRINTS" id="PR00610">
    <property type="entry name" value="CYTOCHROMEF"/>
</dbReference>